<evidence type="ECO:0000313" key="4">
    <source>
        <dbReference type="Proteomes" id="UP001492380"/>
    </source>
</evidence>
<feature type="region of interest" description="Disordered" evidence="1">
    <location>
        <begin position="92"/>
        <end position="119"/>
    </location>
</feature>
<feature type="region of interest" description="Disordered" evidence="1">
    <location>
        <begin position="1"/>
        <end position="77"/>
    </location>
</feature>
<keyword evidence="2" id="KW-1133">Transmembrane helix</keyword>
<name>A0ABR1Z4H1_9PEZI</name>
<feature type="transmembrane region" description="Helical" evidence="2">
    <location>
        <begin position="133"/>
        <end position="162"/>
    </location>
</feature>
<comment type="caution">
    <text evidence="3">The sequence shown here is derived from an EMBL/GenBank/DDBJ whole genome shotgun (WGS) entry which is preliminary data.</text>
</comment>
<feature type="transmembrane region" description="Helical" evidence="2">
    <location>
        <begin position="212"/>
        <end position="234"/>
    </location>
</feature>
<evidence type="ECO:0000256" key="1">
    <source>
        <dbReference type="SAM" id="MobiDB-lite"/>
    </source>
</evidence>
<organism evidence="3 4">
    <name type="scientific">Phyllosticta capitalensis</name>
    <dbReference type="NCBI Taxonomy" id="121624"/>
    <lineage>
        <taxon>Eukaryota</taxon>
        <taxon>Fungi</taxon>
        <taxon>Dikarya</taxon>
        <taxon>Ascomycota</taxon>
        <taxon>Pezizomycotina</taxon>
        <taxon>Dothideomycetes</taxon>
        <taxon>Dothideomycetes incertae sedis</taxon>
        <taxon>Botryosphaeriales</taxon>
        <taxon>Phyllostictaceae</taxon>
        <taxon>Phyllosticta</taxon>
    </lineage>
</organism>
<evidence type="ECO:0000256" key="2">
    <source>
        <dbReference type="SAM" id="Phobius"/>
    </source>
</evidence>
<sequence length="270" mass="29870">MSSTTSTPMATVSIPPKALIVPTPHSHLNHSSHDSVISPPASPSRQYKPTTTSSTSSHADQSLTFSEKDVPSSALGREPMSDLALARDLEKQTYPPSSRGRPVYHHQSDDDVPPFLSGRDGDELPVEDKAFRILLHLSGFACLLSFALSLWTLAAILLAALLQPLRFCSIRPDYREQLVRFLGPPLRLQFRCIYAAPFSSIYNTKLLLVVHLFSPFVAMGIAIAAWVSASFWIYAAMIGDPGSKDGHNDGRESVLVVRSYWERWLLRALR</sequence>
<proteinExistence type="predicted"/>
<gene>
    <name evidence="3" type="ORF">HDK90DRAFT_38654</name>
</gene>
<accession>A0ABR1Z4H1</accession>
<feature type="compositionally biased region" description="Polar residues" evidence="1">
    <location>
        <begin position="1"/>
        <end position="10"/>
    </location>
</feature>
<feature type="compositionally biased region" description="Polar residues" evidence="1">
    <location>
        <begin position="43"/>
        <end position="65"/>
    </location>
</feature>
<dbReference type="EMBL" id="JBBWRZ010000001">
    <property type="protein sequence ID" value="KAK8247307.1"/>
    <property type="molecule type" value="Genomic_DNA"/>
</dbReference>
<keyword evidence="2" id="KW-0812">Transmembrane</keyword>
<keyword evidence="4" id="KW-1185">Reference proteome</keyword>
<keyword evidence="2" id="KW-0472">Membrane</keyword>
<reference evidence="3 4" key="1">
    <citation type="submission" date="2024-04" db="EMBL/GenBank/DDBJ databases">
        <title>Phyllosticta paracitricarpa is synonymous to the EU quarantine fungus P. citricarpa based on phylogenomic analyses.</title>
        <authorList>
            <consortium name="Lawrence Berkeley National Laboratory"/>
            <person name="Van Ingen-Buijs V.A."/>
            <person name="Van Westerhoven A.C."/>
            <person name="Haridas S."/>
            <person name="Skiadas P."/>
            <person name="Martin F."/>
            <person name="Groenewald J.Z."/>
            <person name="Crous P.W."/>
            <person name="Seidl M.F."/>
        </authorList>
    </citation>
    <scope>NUCLEOTIDE SEQUENCE [LARGE SCALE GENOMIC DNA]</scope>
    <source>
        <strain evidence="3 4">CBS 123374</strain>
    </source>
</reference>
<dbReference type="Proteomes" id="UP001492380">
    <property type="component" value="Unassembled WGS sequence"/>
</dbReference>
<protein>
    <submittedName>
        <fullName evidence="3">Uncharacterized protein</fullName>
    </submittedName>
</protein>
<evidence type="ECO:0000313" key="3">
    <source>
        <dbReference type="EMBL" id="KAK8247307.1"/>
    </source>
</evidence>